<dbReference type="GO" id="GO:0031119">
    <property type="term" value="P:tRNA pseudouridine synthesis"/>
    <property type="evidence" value="ECO:0007669"/>
    <property type="project" value="TreeGrafter"/>
</dbReference>
<dbReference type="InterPro" id="IPR020095">
    <property type="entry name" value="PsdUridine_synth_TruA_C"/>
</dbReference>
<dbReference type="GO" id="GO:0005634">
    <property type="term" value="C:nucleus"/>
    <property type="evidence" value="ECO:0007669"/>
    <property type="project" value="TreeGrafter"/>
</dbReference>
<evidence type="ECO:0000256" key="2">
    <source>
        <dbReference type="ARBA" id="ARBA00022694"/>
    </source>
</evidence>
<dbReference type="Gene3D" id="3.30.70.580">
    <property type="entry name" value="Pseudouridine synthase I, catalytic domain, N-terminal subdomain"/>
    <property type="match status" value="1"/>
</dbReference>
<proteinExistence type="inferred from homology"/>
<dbReference type="Proteomes" id="UP000887540">
    <property type="component" value="Unplaced"/>
</dbReference>
<dbReference type="GO" id="GO:0005737">
    <property type="term" value="C:cytoplasm"/>
    <property type="evidence" value="ECO:0007669"/>
    <property type="project" value="TreeGrafter"/>
</dbReference>
<dbReference type="WBParaSite" id="ACRNAN_scaffold310.g21294.t1">
    <property type="protein sequence ID" value="ACRNAN_scaffold310.g21294.t1"/>
    <property type="gene ID" value="ACRNAN_scaffold310.g21294"/>
</dbReference>
<dbReference type="SUPFAM" id="SSF55120">
    <property type="entry name" value="Pseudouridine synthase"/>
    <property type="match status" value="1"/>
</dbReference>
<dbReference type="GO" id="GO:1990481">
    <property type="term" value="P:mRNA pseudouridine synthesis"/>
    <property type="evidence" value="ECO:0007669"/>
    <property type="project" value="TreeGrafter"/>
</dbReference>
<dbReference type="InterPro" id="IPR020094">
    <property type="entry name" value="TruA/RsuA/RluB/E/F_N"/>
</dbReference>
<evidence type="ECO:0000313" key="7">
    <source>
        <dbReference type="WBParaSite" id="ACRNAN_scaffold310.g21294.t1"/>
    </source>
</evidence>
<dbReference type="Pfam" id="PF01416">
    <property type="entry name" value="PseudoU_synth_1"/>
    <property type="match status" value="1"/>
</dbReference>
<evidence type="ECO:0000313" key="6">
    <source>
        <dbReference type="Proteomes" id="UP000887540"/>
    </source>
</evidence>
<dbReference type="HAMAP" id="MF_00171">
    <property type="entry name" value="TruA"/>
    <property type="match status" value="1"/>
</dbReference>
<dbReference type="GO" id="GO:0160147">
    <property type="term" value="F:tRNA pseudouridine(38-40) synthase activity"/>
    <property type="evidence" value="ECO:0007669"/>
    <property type="project" value="UniProtKB-EC"/>
</dbReference>
<evidence type="ECO:0000256" key="4">
    <source>
        <dbReference type="RuleBase" id="RU003792"/>
    </source>
</evidence>
<dbReference type="NCBIfam" id="TIGR00071">
    <property type="entry name" value="hisT_truA"/>
    <property type="match status" value="1"/>
</dbReference>
<organism evidence="6 7">
    <name type="scientific">Acrobeloides nanus</name>
    <dbReference type="NCBI Taxonomy" id="290746"/>
    <lineage>
        <taxon>Eukaryota</taxon>
        <taxon>Metazoa</taxon>
        <taxon>Ecdysozoa</taxon>
        <taxon>Nematoda</taxon>
        <taxon>Chromadorea</taxon>
        <taxon>Rhabditida</taxon>
        <taxon>Tylenchina</taxon>
        <taxon>Cephalobomorpha</taxon>
        <taxon>Cephaloboidea</taxon>
        <taxon>Cephalobidae</taxon>
        <taxon>Acrobeloides</taxon>
    </lineage>
</organism>
<evidence type="ECO:0000256" key="1">
    <source>
        <dbReference type="ARBA" id="ARBA00009375"/>
    </source>
</evidence>
<reference evidence="7" key="1">
    <citation type="submission" date="2022-11" db="UniProtKB">
        <authorList>
            <consortium name="WormBaseParasite"/>
        </authorList>
    </citation>
    <scope>IDENTIFICATION</scope>
</reference>
<keyword evidence="6" id="KW-1185">Reference proteome</keyword>
<dbReference type="InterPro" id="IPR001406">
    <property type="entry name" value="PsdUridine_synth_TruA"/>
</dbReference>
<feature type="domain" description="Pseudouridine synthase I TruA alpha/beta" evidence="5">
    <location>
        <begin position="214"/>
        <end position="334"/>
    </location>
</feature>
<dbReference type="PANTHER" id="PTHR11142:SF5">
    <property type="entry name" value="TRNA PSEUDOURIDINE(38_39) SYNTHASE"/>
    <property type="match status" value="1"/>
</dbReference>
<dbReference type="InterPro" id="IPR020103">
    <property type="entry name" value="PsdUridine_synth_cat_dom_sf"/>
</dbReference>
<accession>A0A914DML5</accession>
<dbReference type="Gene3D" id="3.30.70.660">
    <property type="entry name" value="Pseudouridine synthase I, catalytic domain, C-terminal subdomain"/>
    <property type="match status" value="1"/>
</dbReference>
<keyword evidence="3 4" id="KW-0413">Isomerase</keyword>
<dbReference type="GO" id="GO:0003723">
    <property type="term" value="F:RNA binding"/>
    <property type="evidence" value="ECO:0007669"/>
    <property type="project" value="InterPro"/>
</dbReference>
<comment type="similarity">
    <text evidence="1 4">Belongs to the tRNA pseudouridine synthase TruA family.</text>
</comment>
<name>A0A914DML5_9BILA</name>
<keyword evidence="2 4" id="KW-0819">tRNA processing</keyword>
<dbReference type="InterPro" id="IPR020097">
    <property type="entry name" value="PsdUridine_synth_TruA_a/b_dom"/>
</dbReference>
<protein>
    <recommendedName>
        <fullName evidence="4">tRNA pseudouridine synthase</fullName>
        <ecNumber evidence="4">5.4.99.12</ecNumber>
    </recommendedName>
</protein>
<evidence type="ECO:0000259" key="5">
    <source>
        <dbReference type="Pfam" id="PF01416"/>
    </source>
</evidence>
<dbReference type="AlphaFoldDB" id="A0A914DML5"/>
<dbReference type="PANTHER" id="PTHR11142">
    <property type="entry name" value="PSEUDOURIDYLATE SYNTHASE"/>
    <property type="match status" value="1"/>
</dbReference>
<sequence>MEAVQKISNSSTQLSNGNTTTALISMEPQKMSVVKENMAIEEKILESDAKSRAFNFSRYPRRRIALMFLYYGWEFDGLVIQSNTNNTVEEVIFNTLIKTKLIESRDSCRWTRCGRTDKGVSAFHQVAALNVRSTDTSAEGIWWAEEGDLETRITSDKEMEFLKILNGNLPRSIKAIAWSPLKNVEFSPRHDCIERTYKYFMPAPNLNIEAITEAANLLKGSHDFRNFCKIDDNEARLKMSYIRSIYDVQLNHLKSTSQAHSSTDSQFDLLEITIRGSGFLWHQIRCIVSLLYEIGRGNDKPEVISELFDIEKYPGRPAYDMAAETPLCLFDCNFKEDFDLDWKYDVDALIQTIGHLQMSWTEFQTKAAIIRSMIEGLSPIIAEKSPENFPFYGGFHKFMLGQGTTKIHAKSRPYVPILKRKACESLETRRRKKGLKIDKLDSPTVNENMDEE</sequence>
<dbReference type="EC" id="5.4.99.12" evidence="4"/>
<evidence type="ECO:0000256" key="3">
    <source>
        <dbReference type="ARBA" id="ARBA00023235"/>
    </source>
</evidence>
<comment type="catalytic activity">
    <reaction evidence="4">
        <text>uridine(38/39/40) in tRNA = pseudouridine(38/39/40) in tRNA</text>
        <dbReference type="Rhea" id="RHEA:22376"/>
        <dbReference type="Rhea" id="RHEA-COMP:10085"/>
        <dbReference type="Rhea" id="RHEA-COMP:10087"/>
        <dbReference type="ChEBI" id="CHEBI:65314"/>
        <dbReference type="ChEBI" id="CHEBI:65315"/>
        <dbReference type="EC" id="5.4.99.12"/>
    </reaction>
</comment>